<gene>
    <name evidence="1" type="ORF">FVB9532_01731</name>
</gene>
<protein>
    <submittedName>
        <fullName evidence="1">Uncharacterized protein</fullName>
    </submittedName>
</protein>
<evidence type="ECO:0000313" key="1">
    <source>
        <dbReference type="EMBL" id="VVV00460.1"/>
    </source>
</evidence>
<dbReference type="Proteomes" id="UP000356253">
    <property type="component" value="Unassembled WGS sequence"/>
</dbReference>
<comment type="caution">
    <text evidence="1">The sequence shown here is derived from an EMBL/GenBank/DDBJ whole genome shotgun (WGS) entry which is preliminary data.</text>
</comment>
<sequence length="52" mass="6011">MALEIAREKQINVQRPNRDFLLEIKSGKFAYDTLLAQANFIDVGSMQFFNAF</sequence>
<keyword evidence="2" id="KW-1185">Reference proteome</keyword>
<proteinExistence type="predicted"/>
<name>A0AC61Y8H6_9FLAO</name>
<reference evidence="1" key="1">
    <citation type="submission" date="2019-09" db="EMBL/GenBank/DDBJ databases">
        <authorList>
            <person name="Rodrigo-Torres L."/>
            <person name="Arahal R. D."/>
            <person name="Lucena T."/>
        </authorList>
    </citation>
    <scope>NUCLEOTIDE SEQUENCE</scope>
    <source>
        <strain evidence="1">ISS653</strain>
    </source>
</reference>
<dbReference type="EMBL" id="CABVMM010000006">
    <property type="protein sequence ID" value="VVV00460.1"/>
    <property type="molecule type" value="Genomic_DNA"/>
</dbReference>
<accession>A0AC61Y8H6</accession>
<evidence type="ECO:0000313" key="2">
    <source>
        <dbReference type="Proteomes" id="UP000356253"/>
    </source>
</evidence>
<organism evidence="1 2">
    <name type="scientific">Mesonia oceanica</name>
    <dbReference type="NCBI Taxonomy" id="2687242"/>
    <lineage>
        <taxon>Bacteria</taxon>
        <taxon>Pseudomonadati</taxon>
        <taxon>Bacteroidota</taxon>
        <taxon>Flavobacteriia</taxon>
        <taxon>Flavobacteriales</taxon>
        <taxon>Flavobacteriaceae</taxon>
        <taxon>Mesonia</taxon>
    </lineage>
</organism>